<keyword evidence="2" id="KW-1185">Reference proteome</keyword>
<comment type="caution">
    <text evidence="1">The sequence shown here is derived from an EMBL/GenBank/DDBJ whole genome shotgun (WGS) entry which is preliminary data.</text>
</comment>
<proteinExistence type="predicted"/>
<organism evidence="1 2">
    <name type="scientific">Dallia pectoralis</name>
    <name type="common">Alaska blackfish</name>
    <dbReference type="NCBI Taxonomy" id="75939"/>
    <lineage>
        <taxon>Eukaryota</taxon>
        <taxon>Metazoa</taxon>
        <taxon>Chordata</taxon>
        <taxon>Craniata</taxon>
        <taxon>Vertebrata</taxon>
        <taxon>Euteleostomi</taxon>
        <taxon>Actinopterygii</taxon>
        <taxon>Neopterygii</taxon>
        <taxon>Teleostei</taxon>
        <taxon>Protacanthopterygii</taxon>
        <taxon>Esociformes</taxon>
        <taxon>Umbridae</taxon>
        <taxon>Dallia</taxon>
    </lineage>
</organism>
<sequence>MNPRTPPGASSLSRPQPGPTGGGQGPGRWDAGQPRRGEDADGGGGFPACLAWPVRTGVGQTRTLQGRTREQGQGSSGRRHRGGPCASRAEKPLEIAIGRTRRYQSAPKRSPFIRYSPYLQLEHGDEALTLTIPRSTSAGIRESIHRVPARLGSRRLL</sequence>
<dbReference type="EMBL" id="CM055739">
    <property type="protein sequence ID" value="KAJ8003653.1"/>
    <property type="molecule type" value="Genomic_DNA"/>
</dbReference>
<evidence type="ECO:0000313" key="1">
    <source>
        <dbReference type="EMBL" id="KAJ8003653.1"/>
    </source>
</evidence>
<protein>
    <submittedName>
        <fullName evidence="1">Uncharacterized protein</fullName>
    </submittedName>
</protein>
<evidence type="ECO:0000313" key="2">
    <source>
        <dbReference type="Proteomes" id="UP001157502"/>
    </source>
</evidence>
<dbReference type="Proteomes" id="UP001157502">
    <property type="component" value="Chromosome 12"/>
</dbReference>
<accession>A0ACC2GJM9</accession>
<gene>
    <name evidence="1" type="ORF">DPEC_G00150560</name>
</gene>
<reference evidence="1" key="1">
    <citation type="submission" date="2021-05" db="EMBL/GenBank/DDBJ databases">
        <authorList>
            <person name="Pan Q."/>
            <person name="Jouanno E."/>
            <person name="Zahm M."/>
            <person name="Klopp C."/>
            <person name="Cabau C."/>
            <person name="Louis A."/>
            <person name="Berthelot C."/>
            <person name="Parey E."/>
            <person name="Roest Crollius H."/>
            <person name="Montfort J."/>
            <person name="Robinson-Rechavi M."/>
            <person name="Bouchez O."/>
            <person name="Lampietro C."/>
            <person name="Lopez Roques C."/>
            <person name="Donnadieu C."/>
            <person name="Postlethwait J."/>
            <person name="Bobe J."/>
            <person name="Dillon D."/>
            <person name="Chandos A."/>
            <person name="von Hippel F."/>
            <person name="Guiguen Y."/>
        </authorList>
    </citation>
    <scope>NUCLEOTIDE SEQUENCE</scope>
    <source>
        <strain evidence="1">YG-Jan2019</strain>
    </source>
</reference>
<name>A0ACC2GJM9_DALPE</name>